<accession>A0A7J9GKA7</accession>
<dbReference type="Pfam" id="PF13456">
    <property type="entry name" value="RVT_3"/>
    <property type="match status" value="1"/>
</dbReference>
<evidence type="ECO:0000259" key="1">
    <source>
        <dbReference type="Pfam" id="PF13456"/>
    </source>
</evidence>
<feature type="non-terminal residue" evidence="2">
    <location>
        <position position="1"/>
    </location>
</feature>
<keyword evidence="3" id="KW-1185">Reference proteome</keyword>
<dbReference type="PANTHER" id="PTHR47074">
    <property type="entry name" value="BNAC02G40300D PROTEIN"/>
    <property type="match status" value="1"/>
</dbReference>
<dbReference type="InterPro" id="IPR052929">
    <property type="entry name" value="RNase_H-like_EbsB-rel"/>
</dbReference>
<evidence type="ECO:0000313" key="2">
    <source>
        <dbReference type="EMBL" id="MBA0797997.1"/>
    </source>
</evidence>
<sequence length="164" mass="18486">VDRNNRVHKKERKSGKEIGRFVHSYISELNEIGKNRPQTSIPVKKWKKPSDRVVKINFDAAYEGRQNKAAVGIVARDREGTVLLCCSEVHQRVSLAFAVEALACRKALQIGVYMQFEYIPRLANSLAHILATEALKSNKGDYLVGSVPEVAEKQAENERVREPD</sequence>
<organism evidence="2 3">
    <name type="scientific">Gossypium harknessii</name>
    <dbReference type="NCBI Taxonomy" id="34285"/>
    <lineage>
        <taxon>Eukaryota</taxon>
        <taxon>Viridiplantae</taxon>
        <taxon>Streptophyta</taxon>
        <taxon>Embryophyta</taxon>
        <taxon>Tracheophyta</taxon>
        <taxon>Spermatophyta</taxon>
        <taxon>Magnoliopsida</taxon>
        <taxon>eudicotyledons</taxon>
        <taxon>Gunneridae</taxon>
        <taxon>Pentapetalae</taxon>
        <taxon>rosids</taxon>
        <taxon>malvids</taxon>
        <taxon>Malvales</taxon>
        <taxon>Malvaceae</taxon>
        <taxon>Malvoideae</taxon>
        <taxon>Gossypium</taxon>
    </lineage>
</organism>
<evidence type="ECO:0000313" key="3">
    <source>
        <dbReference type="Proteomes" id="UP000593560"/>
    </source>
</evidence>
<name>A0A7J9GKA7_9ROSI</name>
<dbReference type="Proteomes" id="UP000593560">
    <property type="component" value="Unassembled WGS sequence"/>
</dbReference>
<dbReference type="OrthoDB" id="1002691at2759"/>
<dbReference type="PANTHER" id="PTHR47074:SF61">
    <property type="entry name" value="RNASE H TYPE-1 DOMAIN-CONTAINING PROTEIN"/>
    <property type="match status" value="1"/>
</dbReference>
<dbReference type="EMBL" id="JABFAD010000005">
    <property type="protein sequence ID" value="MBA0797997.1"/>
    <property type="molecule type" value="Genomic_DNA"/>
</dbReference>
<protein>
    <recommendedName>
        <fullName evidence="1">RNase H type-1 domain-containing protein</fullName>
    </recommendedName>
</protein>
<dbReference type="InterPro" id="IPR002156">
    <property type="entry name" value="RNaseH_domain"/>
</dbReference>
<dbReference type="GO" id="GO:0004523">
    <property type="term" value="F:RNA-DNA hybrid ribonuclease activity"/>
    <property type="evidence" value="ECO:0007669"/>
    <property type="project" value="InterPro"/>
</dbReference>
<feature type="domain" description="RNase H type-1" evidence="1">
    <location>
        <begin position="57"/>
        <end position="110"/>
    </location>
</feature>
<dbReference type="AlphaFoldDB" id="A0A7J9GKA7"/>
<reference evidence="2 3" key="1">
    <citation type="journal article" date="2019" name="Genome Biol. Evol.">
        <title>Insights into the evolution of the New World diploid cottons (Gossypium, subgenus Houzingenia) based on genome sequencing.</title>
        <authorList>
            <person name="Grover C.E."/>
            <person name="Arick M.A. 2nd"/>
            <person name="Thrash A."/>
            <person name="Conover J.L."/>
            <person name="Sanders W.S."/>
            <person name="Peterson D.G."/>
            <person name="Frelichowski J.E."/>
            <person name="Scheffler J.A."/>
            <person name="Scheffler B.E."/>
            <person name="Wendel J.F."/>
        </authorList>
    </citation>
    <scope>NUCLEOTIDE SEQUENCE [LARGE SCALE GENOMIC DNA]</scope>
    <source>
        <strain evidence="2">0</strain>
        <tissue evidence="2">Leaf</tissue>
    </source>
</reference>
<gene>
    <name evidence="2" type="ORF">Gohar_008636</name>
</gene>
<proteinExistence type="predicted"/>
<comment type="caution">
    <text evidence="2">The sequence shown here is derived from an EMBL/GenBank/DDBJ whole genome shotgun (WGS) entry which is preliminary data.</text>
</comment>
<dbReference type="GO" id="GO:0003676">
    <property type="term" value="F:nucleic acid binding"/>
    <property type="evidence" value="ECO:0007669"/>
    <property type="project" value="InterPro"/>
</dbReference>